<sequence>MFFDITHVRTRRCESTSLGGEYIFCAKIKMCHKHAMSSSVLDASIRIMNRYSDTETGAFDGLLMIVLRCHNFPMRMFLLPLGERDEYVLF</sequence>
<dbReference type="AlphaFoldDB" id="A0A8X6NDL7"/>
<proteinExistence type="predicted"/>
<dbReference type="Proteomes" id="UP000887013">
    <property type="component" value="Unassembled WGS sequence"/>
</dbReference>
<keyword evidence="2" id="KW-1185">Reference proteome</keyword>
<comment type="caution">
    <text evidence="1">The sequence shown here is derived from an EMBL/GenBank/DDBJ whole genome shotgun (WGS) entry which is preliminary data.</text>
</comment>
<dbReference type="EMBL" id="BMAW01103122">
    <property type="protein sequence ID" value="GFT07610.1"/>
    <property type="molecule type" value="Genomic_DNA"/>
</dbReference>
<reference evidence="1" key="1">
    <citation type="submission" date="2020-08" db="EMBL/GenBank/DDBJ databases">
        <title>Multicomponent nature underlies the extraordinary mechanical properties of spider dragline silk.</title>
        <authorList>
            <person name="Kono N."/>
            <person name="Nakamura H."/>
            <person name="Mori M."/>
            <person name="Yoshida Y."/>
            <person name="Ohtoshi R."/>
            <person name="Malay A.D."/>
            <person name="Moran D.A.P."/>
            <person name="Tomita M."/>
            <person name="Numata K."/>
            <person name="Arakawa K."/>
        </authorList>
    </citation>
    <scope>NUCLEOTIDE SEQUENCE</scope>
</reference>
<gene>
    <name evidence="1" type="ORF">NPIL_15121</name>
</gene>
<evidence type="ECO:0000313" key="2">
    <source>
        <dbReference type="Proteomes" id="UP000887013"/>
    </source>
</evidence>
<protein>
    <submittedName>
        <fullName evidence="1">Uncharacterized protein</fullName>
    </submittedName>
</protein>
<organism evidence="1 2">
    <name type="scientific">Nephila pilipes</name>
    <name type="common">Giant wood spider</name>
    <name type="synonym">Nephila maculata</name>
    <dbReference type="NCBI Taxonomy" id="299642"/>
    <lineage>
        <taxon>Eukaryota</taxon>
        <taxon>Metazoa</taxon>
        <taxon>Ecdysozoa</taxon>
        <taxon>Arthropoda</taxon>
        <taxon>Chelicerata</taxon>
        <taxon>Arachnida</taxon>
        <taxon>Araneae</taxon>
        <taxon>Araneomorphae</taxon>
        <taxon>Entelegynae</taxon>
        <taxon>Araneoidea</taxon>
        <taxon>Nephilidae</taxon>
        <taxon>Nephila</taxon>
    </lineage>
</organism>
<name>A0A8X6NDL7_NEPPI</name>
<accession>A0A8X6NDL7</accession>
<evidence type="ECO:0000313" key="1">
    <source>
        <dbReference type="EMBL" id="GFT07610.1"/>
    </source>
</evidence>